<protein>
    <submittedName>
        <fullName evidence="1">Uncharacterized protein</fullName>
    </submittedName>
</protein>
<organism evidence="1 2">
    <name type="scientific">Cyclospora cayetanensis</name>
    <dbReference type="NCBI Taxonomy" id="88456"/>
    <lineage>
        <taxon>Eukaryota</taxon>
        <taxon>Sar</taxon>
        <taxon>Alveolata</taxon>
        <taxon>Apicomplexa</taxon>
        <taxon>Conoidasida</taxon>
        <taxon>Coccidia</taxon>
        <taxon>Eucoccidiorida</taxon>
        <taxon>Eimeriorina</taxon>
        <taxon>Eimeriidae</taxon>
        <taxon>Cyclospora</taxon>
    </lineage>
</organism>
<dbReference type="InParanoid" id="A0A1D3D234"/>
<gene>
    <name evidence="1" type="ORF">cyc_01628</name>
</gene>
<proteinExistence type="predicted"/>
<evidence type="ECO:0000313" key="2">
    <source>
        <dbReference type="Proteomes" id="UP000095192"/>
    </source>
</evidence>
<name>A0A1D3D234_9EIME</name>
<dbReference type="VEuPathDB" id="ToxoDB:cyc_01628"/>
<dbReference type="EMBL" id="JROU02001076">
    <property type="protein sequence ID" value="OEH77493.1"/>
    <property type="molecule type" value="Genomic_DNA"/>
</dbReference>
<accession>A0A1D3D234</accession>
<sequence>MSTLTVVLPKWRELLGGEGGVSIKLEFSLTAMTLYKVCVESGVRCLPTDIVKIEWYAHDNGGTLGTLEVPLQSAMPSRFPVSIRLCDAFGYRLRSRKPMSEAKNSGTVSTGQLP</sequence>
<dbReference type="Proteomes" id="UP000095192">
    <property type="component" value="Unassembled WGS sequence"/>
</dbReference>
<evidence type="ECO:0000313" key="1">
    <source>
        <dbReference type="EMBL" id="OEH77493.1"/>
    </source>
</evidence>
<keyword evidence="2" id="KW-1185">Reference proteome</keyword>
<reference evidence="1 2" key="1">
    <citation type="journal article" date="2016" name="BMC Genomics">
        <title>Comparative genomics reveals Cyclospora cayetanensis possesses coccidia-like metabolism and invasion components but unique surface antigens.</title>
        <authorList>
            <person name="Liu S."/>
            <person name="Wang L."/>
            <person name="Zheng H."/>
            <person name="Xu Z."/>
            <person name="Roellig D.M."/>
            <person name="Li N."/>
            <person name="Frace M.A."/>
            <person name="Tang K."/>
            <person name="Arrowood M.J."/>
            <person name="Moss D.M."/>
            <person name="Zhang L."/>
            <person name="Feng Y."/>
            <person name="Xiao L."/>
        </authorList>
    </citation>
    <scope>NUCLEOTIDE SEQUENCE [LARGE SCALE GENOMIC DNA]</scope>
    <source>
        <strain evidence="1 2">CHN_HEN01</strain>
    </source>
</reference>
<dbReference type="AlphaFoldDB" id="A0A1D3D234"/>
<comment type="caution">
    <text evidence="1">The sequence shown here is derived from an EMBL/GenBank/DDBJ whole genome shotgun (WGS) entry which is preliminary data.</text>
</comment>